<sequence>MAEGTRLGKLSQAKQLSLKLLCTYHQITTFARRLDIFVDQLVTFNISLQQFRDFASVHGLIPAKISPDGFDKSDFLYLTS</sequence>
<name>A0A1E1LAF8_9HELO</name>
<accession>A0A1E1LAF8</accession>
<proteinExistence type="predicted"/>
<dbReference type="EMBL" id="FJUX01000096">
    <property type="protein sequence ID" value="CZT07505.1"/>
    <property type="molecule type" value="Genomic_DNA"/>
</dbReference>
<gene>
    <name evidence="1" type="ORF">RAG0_12926</name>
</gene>
<dbReference type="AlphaFoldDB" id="A0A1E1LAF8"/>
<dbReference type="Proteomes" id="UP000178912">
    <property type="component" value="Unassembled WGS sequence"/>
</dbReference>
<keyword evidence="2" id="KW-1185">Reference proteome</keyword>
<protein>
    <submittedName>
        <fullName evidence="1">Uncharacterized protein</fullName>
    </submittedName>
</protein>
<organism evidence="1 2">
    <name type="scientific">Rhynchosporium agropyri</name>
    <dbReference type="NCBI Taxonomy" id="914238"/>
    <lineage>
        <taxon>Eukaryota</taxon>
        <taxon>Fungi</taxon>
        <taxon>Dikarya</taxon>
        <taxon>Ascomycota</taxon>
        <taxon>Pezizomycotina</taxon>
        <taxon>Leotiomycetes</taxon>
        <taxon>Helotiales</taxon>
        <taxon>Ploettnerulaceae</taxon>
        <taxon>Rhynchosporium</taxon>
    </lineage>
</organism>
<evidence type="ECO:0000313" key="2">
    <source>
        <dbReference type="Proteomes" id="UP000178912"/>
    </source>
</evidence>
<reference evidence="2" key="1">
    <citation type="submission" date="2016-03" db="EMBL/GenBank/DDBJ databases">
        <authorList>
            <person name="Guldener U."/>
        </authorList>
    </citation>
    <scope>NUCLEOTIDE SEQUENCE [LARGE SCALE GENOMIC DNA]</scope>
    <source>
        <strain evidence="2">04CH-RAC-A.6.1</strain>
    </source>
</reference>
<evidence type="ECO:0000313" key="1">
    <source>
        <dbReference type="EMBL" id="CZT07505.1"/>
    </source>
</evidence>